<reference evidence="2 3" key="1">
    <citation type="submission" date="2020-10" db="EMBL/GenBank/DDBJ databases">
        <title>The Coptis chinensis genome and diversification of protoberbering-type alkaloids.</title>
        <authorList>
            <person name="Wang B."/>
            <person name="Shu S."/>
            <person name="Song C."/>
            <person name="Liu Y."/>
        </authorList>
    </citation>
    <scope>NUCLEOTIDE SEQUENCE [LARGE SCALE GENOMIC DNA]</scope>
    <source>
        <strain evidence="2">HL-2020</strain>
        <tissue evidence="2">Leaf</tissue>
    </source>
</reference>
<name>A0A835HN86_9MAGN</name>
<keyword evidence="3" id="KW-1185">Reference proteome</keyword>
<dbReference type="Pfam" id="PF00646">
    <property type="entry name" value="F-box"/>
    <property type="match status" value="1"/>
</dbReference>
<dbReference type="AlphaFoldDB" id="A0A835HN86"/>
<dbReference type="CDD" id="cd22157">
    <property type="entry name" value="F-box_AtFBW1-like"/>
    <property type="match status" value="1"/>
</dbReference>
<feature type="domain" description="F-box" evidence="1">
    <location>
        <begin position="26"/>
        <end position="71"/>
    </location>
</feature>
<dbReference type="Proteomes" id="UP000631114">
    <property type="component" value="Unassembled WGS sequence"/>
</dbReference>
<dbReference type="InterPro" id="IPR050796">
    <property type="entry name" value="SCF_F-box_component"/>
</dbReference>
<evidence type="ECO:0000313" key="2">
    <source>
        <dbReference type="EMBL" id="KAF9602565.1"/>
    </source>
</evidence>
<dbReference type="PROSITE" id="PS50181">
    <property type="entry name" value="FBOX"/>
    <property type="match status" value="1"/>
</dbReference>
<dbReference type="Pfam" id="PF08268">
    <property type="entry name" value="FBA_3"/>
    <property type="match status" value="1"/>
</dbReference>
<accession>A0A835HN86</accession>
<dbReference type="NCBIfam" id="TIGR01640">
    <property type="entry name" value="F_box_assoc_1"/>
    <property type="match status" value="1"/>
</dbReference>
<dbReference type="PANTHER" id="PTHR31672:SF13">
    <property type="entry name" value="F-BOX PROTEIN CPR30-LIKE"/>
    <property type="match status" value="1"/>
</dbReference>
<dbReference type="InterPro" id="IPR001810">
    <property type="entry name" value="F-box_dom"/>
</dbReference>
<protein>
    <recommendedName>
        <fullName evidence="1">F-box domain-containing protein</fullName>
    </recommendedName>
</protein>
<dbReference type="InterPro" id="IPR017451">
    <property type="entry name" value="F-box-assoc_interact_dom"/>
</dbReference>
<dbReference type="SUPFAM" id="SSF81383">
    <property type="entry name" value="F-box domain"/>
    <property type="match status" value="1"/>
</dbReference>
<dbReference type="PANTHER" id="PTHR31672">
    <property type="entry name" value="BNACNNG10540D PROTEIN"/>
    <property type="match status" value="1"/>
</dbReference>
<evidence type="ECO:0000259" key="1">
    <source>
        <dbReference type="PROSITE" id="PS50181"/>
    </source>
</evidence>
<gene>
    <name evidence="2" type="ORF">IFM89_029864</name>
</gene>
<dbReference type="OrthoDB" id="610337at2759"/>
<dbReference type="SMART" id="SM00256">
    <property type="entry name" value="FBOX"/>
    <property type="match status" value="1"/>
</dbReference>
<evidence type="ECO:0000313" key="3">
    <source>
        <dbReference type="Proteomes" id="UP000631114"/>
    </source>
</evidence>
<dbReference type="EMBL" id="JADFTS010000006">
    <property type="protein sequence ID" value="KAF9602565.1"/>
    <property type="molecule type" value="Genomic_DNA"/>
</dbReference>
<dbReference type="InterPro" id="IPR036047">
    <property type="entry name" value="F-box-like_dom_sf"/>
</dbReference>
<proteinExistence type="predicted"/>
<sequence length="318" mass="36357">MEEKKTTAMLNVGRYCVNEGGEEEQLRVSGNLPRDILLEILSRLPLKSLSNFRWVCKSWCNAICHPSFAKMQYVHALQNRPPCVVILNGEDQGFVSEQFRTTADSLRYSESVLTSTFRLLGSVNGLLCLTSVSLFYHLFYYIFNPISKEEISLPESPRYCSHSVGSGFGFDLTDDKYKVVRILHAVQHKNDAELHYLEAKVYTLGSGRWRAIKSVAYGRLMFDHSLFLNGYFYWAANSNPELGRVIVLLSVSTEEFCITLFSPVNNDAKDIVLFEVFEEHLCFIGGRFHDGLEIWMMKDNGMKKSWTKGYVSRTLEGM</sequence>
<comment type="caution">
    <text evidence="2">The sequence shown here is derived from an EMBL/GenBank/DDBJ whole genome shotgun (WGS) entry which is preliminary data.</text>
</comment>
<dbReference type="Gene3D" id="1.20.1280.50">
    <property type="match status" value="1"/>
</dbReference>
<organism evidence="2 3">
    <name type="scientific">Coptis chinensis</name>
    <dbReference type="NCBI Taxonomy" id="261450"/>
    <lineage>
        <taxon>Eukaryota</taxon>
        <taxon>Viridiplantae</taxon>
        <taxon>Streptophyta</taxon>
        <taxon>Embryophyta</taxon>
        <taxon>Tracheophyta</taxon>
        <taxon>Spermatophyta</taxon>
        <taxon>Magnoliopsida</taxon>
        <taxon>Ranunculales</taxon>
        <taxon>Ranunculaceae</taxon>
        <taxon>Coptidoideae</taxon>
        <taxon>Coptis</taxon>
    </lineage>
</organism>
<dbReference type="InterPro" id="IPR013187">
    <property type="entry name" value="F-box-assoc_dom_typ3"/>
</dbReference>